<dbReference type="SMART" id="SM00387">
    <property type="entry name" value="HATPase_c"/>
    <property type="match status" value="1"/>
</dbReference>
<dbReference type="CDD" id="cd06225">
    <property type="entry name" value="HAMP"/>
    <property type="match status" value="1"/>
</dbReference>
<dbReference type="Gene3D" id="3.30.565.10">
    <property type="entry name" value="Histidine kinase-like ATPase, C-terminal domain"/>
    <property type="match status" value="1"/>
</dbReference>
<evidence type="ECO:0000256" key="10">
    <source>
        <dbReference type="ARBA" id="ARBA00023136"/>
    </source>
</evidence>
<dbReference type="Gene3D" id="1.10.287.130">
    <property type="match status" value="1"/>
</dbReference>
<dbReference type="CDD" id="cd00082">
    <property type="entry name" value="HisKA"/>
    <property type="match status" value="1"/>
</dbReference>
<dbReference type="EC" id="2.7.13.3" evidence="3"/>
<dbReference type="Pfam" id="PF02518">
    <property type="entry name" value="HATPase_c"/>
    <property type="match status" value="1"/>
</dbReference>
<protein>
    <recommendedName>
        <fullName evidence="3">histidine kinase</fullName>
        <ecNumber evidence="3">2.7.13.3</ecNumber>
    </recommendedName>
</protein>
<keyword evidence="7" id="KW-0418">Kinase</keyword>
<evidence type="ECO:0000259" key="13">
    <source>
        <dbReference type="PROSITE" id="PS50109"/>
    </source>
</evidence>
<dbReference type="SUPFAM" id="SSF55874">
    <property type="entry name" value="ATPase domain of HSP90 chaperone/DNA topoisomerase II/histidine kinase"/>
    <property type="match status" value="1"/>
</dbReference>
<feature type="domain" description="Histidine kinase" evidence="13">
    <location>
        <begin position="239"/>
        <end position="455"/>
    </location>
</feature>
<dbReference type="InterPro" id="IPR036097">
    <property type="entry name" value="HisK_dim/P_sf"/>
</dbReference>
<dbReference type="SUPFAM" id="SSF47384">
    <property type="entry name" value="Homodimeric domain of signal transducing histidine kinase"/>
    <property type="match status" value="1"/>
</dbReference>
<keyword evidence="9" id="KW-0902">Two-component regulatory system</keyword>
<comment type="subcellular location">
    <subcellularLocation>
        <location evidence="2">Membrane</location>
    </subcellularLocation>
</comment>
<dbReference type="InterPro" id="IPR004358">
    <property type="entry name" value="Sig_transdc_His_kin-like_C"/>
</dbReference>
<dbReference type="InterPro" id="IPR050428">
    <property type="entry name" value="TCS_sensor_his_kinase"/>
</dbReference>
<keyword evidence="10 12" id="KW-0472">Membrane</keyword>
<dbReference type="InterPro" id="IPR005467">
    <property type="entry name" value="His_kinase_dom"/>
</dbReference>
<dbReference type="Pfam" id="PF00672">
    <property type="entry name" value="HAMP"/>
    <property type="match status" value="1"/>
</dbReference>
<evidence type="ECO:0000256" key="6">
    <source>
        <dbReference type="ARBA" id="ARBA00022692"/>
    </source>
</evidence>
<evidence type="ECO:0000256" key="12">
    <source>
        <dbReference type="SAM" id="Phobius"/>
    </source>
</evidence>
<feature type="transmembrane region" description="Helical" evidence="12">
    <location>
        <begin position="155"/>
        <end position="176"/>
    </location>
</feature>
<dbReference type="GO" id="GO:0000155">
    <property type="term" value="F:phosphorelay sensor kinase activity"/>
    <property type="evidence" value="ECO:0007669"/>
    <property type="project" value="InterPro"/>
</dbReference>
<evidence type="ECO:0000256" key="9">
    <source>
        <dbReference type="ARBA" id="ARBA00023012"/>
    </source>
</evidence>
<evidence type="ECO:0000313" key="16">
    <source>
        <dbReference type="Proteomes" id="UP000886889"/>
    </source>
</evidence>
<dbReference type="PANTHER" id="PTHR45436">
    <property type="entry name" value="SENSOR HISTIDINE KINASE YKOH"/>
    <property type="match status" value="1"/>
</dbReference>
<dbReference type="AlphaFoldDB" id="A0A9D1T8P8"/>
<dbReference type="Pfam" id="PF00512">
    <property type="entry name" value="HisKA"/>
    <property type="match status" value="1"/>
</dbReference>
<reference evidence="15" key="1">
    <citation type="submission" date="2020-10" db="EMBL/GenBank/DDBJ databases">
        <authorList>
            <person name="Gilroy R."/>
        </authorList>
    </citation>
    <scope>NUCLEOTIDE SEQUENCE</scope>
    <source>
        <strain evidence="15">ChiBcec6-7307</strain>
    </source>
</reference>
<dbReference type="Proteomes" id="UP000886889">
    <property type="component" value="Unassembled WGS sequence"/>
</dbReference>
<evidence type="ECO:0000256" key="7">
    <source>
        <dbReference type="ARBA" id="ARBA00022777"/>
    </source>
</evidence>
<evidence type="ECO:0000259" key="14">
    <source>
        <dbReference type="PROSITE" id="PS50885"/>
    </source>
</evidence>
<feature type="transmembrane region" description="Helical" evidence="12">
    <location>
        <begin position="16"/>
        <end position="35"/>
    </location>
</feature>
<feature type="coiled-coil region" evidence="11">
    <location>
        <begin position="38"/>
        <end position="65"/>
    </location>
</feature>
<evidence type="ECO:0000256" key="11">
    <source>
        <dbReference type="SAM" id="Coils"/>
    </source>
</evidence>
<dbReference type="FunFam" id="3.30.565.10:FF:000006">
    <property type="entry name" value="Sensor histidine kinase WalK"/>
    <property type="match status" value="1"/>
</dbReference>
<evidence type="ECO:0000256" key="1">
    <source>
        <dbReference type="ARBA" id="ARBA00000085"/>
    </source>
</evidence>
<evidence type="ECO:0000256" key="8">
    <source>
        <dbReference type="ARBA" id="ARBA00022989"/>
    </source>
</evidence>
<keyword evidence="4" id="KW-0597">Phosphoprotein</keyword>
<evidence type="ECO:0000256" key="4">
    <source>
        <dbReference type="ARBA" id="ARBA00022553"/>
    </source>
</evidence>
<dbReference type="PROSITE" id="PS50885">
    <property type="entry name" value="HAMP"/>
    <property type="match status" value="1"/>
</dbReference>
<dbReference type="EMBL" id="DVOS01000039">
    <property type="protein sequence ID" value="HIV23158.1"/>
    <property type="molecule type" value="Genomic_DNA"/>
</dbReference>
<dbReference type="SMART" id="SM00304">
    <property type="entry name" value="HAMP"/>
    <property type="match status" value="1"/>
</dbReference>
<dbReference type="PRINTS" id="PR00344">
    <property type="entry name" value="BCTRLSENSOR"/>
</dbReference>
<dbReference type="GO" id="GO:0005886">
    <property type="term" value="C:plasma membrane"/>
    <property type="evidence" value="ECO:0007669"/>
    <property type="project" value="TreeGrafter"/>
</dbReference>
<dbReference type="Gene3D" id="6.10.340.10">
    <property type="match status" value="1"/>
</dbReference>
<keyword evidence="8 12" id="KW-1133">Transmembrane helix</keyword>
<dbReference type="PROSITE" id="PS50109">
    <property type="entry name" value="HIS_KIN"/>
    <property type="match status" value="1"/>
</dbReference>
<dbReference type="InterPro" id="IPR036890">
    <property type="entry name" value="HATPase_C_sf"/>
</dbReference>
<gene>
    <name evidence="15" type="ORF">IAC80_04375</name>
</gene>
<dbReference type="CDD" id="cd00075">
    <property type="entry name" value="HATPase"/>
    <property type="match status" value="1"/>
</dbReference>
<evidence type="ECO:0000256" key="5">
    <source>
        <dbReference type="ARBA" id="ARBA00022679"/>
    </source>
</evidence>
<proteinExistence type="predicted"/>
<dbReference type="InterPro" id="IPR003660">
    <property type="entry name" value="HAMP_dom"/>
</dbReference>
<dbReference type="SUPFAM" id="SSF158472">
    <property type="entry name" value="HAMP domain-like"/>
    <property type="match status" value="1"/>
</dbReference>
<keyword evidence="5" id="KW-0808">Transferase</keyword>
<comment type="catalytic activity">
    <reaction evidence="1">
        <text>ATP + protein L-histidine = ADP + protein N-phospho-L-histidine.</text>
        <dbReference type="EC" id="2.7.13.3"/>
    </reaction>
</comment>
<evidence type="ECO:0000313" key="15">
    <source>
        <dbReference type="EMBL" id="HIV23158.1"/>
    </source>
</evidence>
<comment type="caution">
    <text evidence="15">The sequence shown here is derived from an EMBL/GenBank/DDBJ whole genome shotgun (WGS) entry which is preliminary data.</text>
</comment>
<dbReference type="PANTHER" id="PTHR45436:SF16">
    <property type="entry name" value="HISTIDINE KINASE"/>
    <property type="match status" value="1"/>
</dbReference>
<evidence type="ECO:0000256" key="2">
    <source>
        <dbReference type="ARBA" id="ARBA00004370"/>
    </source>
</evidence>
<keyword evidence="6 12" id="KW-0812">Transmembrane</keyword>
<name>A0A9D1T8P8_9FIRM</name>
<keyword evidence="11" id="KW-0175">Coiled coil</keyword>
<organism evidence="15 16">
    <name type="scientific">Candidatus Merdiplasma excrementigallinarum</name>
    <dbReference type="NCBI Taxonomy" id="2840864"/>
    <lineage>
        <taxon>Bacteria</taxon>
        <taxon>Bacillati</taxon>
        <taxon>Bacillota</taxon>
        <taxon>Clostridia</taxon>
        <taxon>Lachnospirales</taxon>
        <taxon>Lachnospiraceae</taxon>
        <taxon>Lachnospiraceae incertae sedis</taxon>
        <taxon>Candidatus Merdiplasma</taxon>
    </lineage>
</organism>
<accession>A0A9D1T8P8</accession>
<dbReference type="InterPro" id="IPR003661">
    <property type="entry name" value="HisK_dim/P_dom"/>
</dbReference>
<feature type="domain" description="HAMP" evidence="14">
    <location>
        <begin position="177"/>
        <end position="231"/>
    </location>
</feature>
<dbReference type="SMART" id="SM00388">
    <property type="entry name" value="HisKA"/>
    <property type="match status" value="1"/>
</dbReference>
<reference evidence="15" key="2">
    <citation type="journal article" date="2021" name="PeerJ">
        <title>Extensive microbial diversity within the chicken gut microbiome revealed by metagenomics and culture.</title>
        <authorList>
            <person name="Gilroy R."/>
            <person name="Ravi A."/>
            <person name="Getino M."/>
            <person name="Pursley I."/>
            <person name="Horton D.L."/>
            <person name="Alikhan N.F."/>
            <person name="Baker D."/>
            <person name="Gharbi K."/>
            <person name="Hall N."/>
            <person name="Watson M."/>
            <person name="Adriaenssens E.M."/>
            <person name="Foster-Nyarko E."/>
            <person name="Jarju S."/>
            <person name="Secka A."/>
            <person name="Antonio M."/>
            <person name="Oren A."/>
            <person name="Chaudhuri R.R."/>
            <person name="La Ragione R."/>
            <person name="Hildebrand F."/>
            <person name="Pallen M.J."/>
        </authorList>
    </citation>
    <scope>NUCLEOTIDE SEQUENCE</scope>
    <source>
        <strain evidence="15">ChiBcec6-7307</strain>
    </source>
</reference>
<sequence>MKKMKLHSIKLKITCWYTFVLTLVFVFVLGGIFMSSEIYSEEMIREELLDEVKDLEEEMMRYPEHFPRQDYVSYYDDGVLLSIYDENFQYINGVIPDNFSLDTPFLDNEIQTARKRNDTWFVCDNRITLPDGSDLWIRGIHSLSAIVLMIQRLKVLTGFAVPLLILFTAFMGYRIIMRALHPVTVITDTVNKITDSSDLSLRLPAAAGKNEFSSLSETFNKMLDHLEQQFLREQEFSSDAAHELRTPVSVILSHTEYALAELSLSPEARQEFACIQEKALQMSHLVSLLLNIARAESSGFHPSFEEVDLQIVAEAAADELLEKAEKKQIRVDVQNFMLPPVMQGNTELLSRLFINLIDNGIQYGHTGGYVRVSLEQRGTNVRICVEDNGIGIPEDKLDKIWNRFYRAEASRSVSPGFGLGLFIVKYIVKCHGGSISVESRVGQGTSFQILLPLSQSSASA</sequence>
<dbReference type="InterPro" id="IPR003594">
    <property type="entry name" value="HATPase_dom"/>
</dbReference>
<evidence type="ECO:0000256" key="3">
    <source>
        <dbReference type="ARBA" id="ARBA00012438"/>
    </source>
</evidence>